<dbReference type="InterPro" id="IPR001075">
    <property type="entry name" value="NIF_FeS_clus_asmbl_NifU_C"/>
</dbReference>
<sequence>MKSVVPRLDGDVEPTTADPRSDAPPFPVTGDHPDAAARVRDLAEVIEVIQPVIAADGGSLDVLELNVETGVVHLQLSGACGSCAVSAATLNGGVNRILRDRLSWVTEVIGGVQESDVSGYGGWTPKHS</sequence>
<evidence type="ECO:0000313" key="4">
    <source>
        <dbReference type="EMBL" id="CAB4579372.1"/>
    </source>
</evidence>
<dbReference type="PANTHER" id="PTHR11178:SF1">
    <property type="entry name" value="NFU1 IRON-SULFUR CLUSTER SCAFFOLD HOMOLOG, MITOCHONDRIAL"/>
    <property type="match status" value="1"/>
</dbReference>
<protein>
    <submittedName>
        <fullName evidence="4">Unannotated protein</fullName>
    </submittedName>
</protein>
<dbReference type="EMBL" id="CAEZSR010000142">
    <property type="protein sequence ID" value="CAB4579372.1"/>
    <property type="molecule type" value="Genomic_DNA"/>
</dbReference>
<dbReference type="Pfam" id="PF01106">
    <property type="entry name" value="NifU"/>
    <property type="match status" value="1"/>
</dbReference>
<gene>
    <name evidence="4" type="ORF">UFOPK1493_02953</name>
</gene>
<proteinExistence type="inferred from homology"/>
<name>A0A6J6ES82_9ZZZZ</name>
<feature type="domain" description="NIF system FeS cluster assembly NifU C-terminal" evidence="3">
    <location>
        <begin position="44"/>
        <end position="109"/>
    </location>
</feature>
<dbReference type="PANTHER" id="PTHR11178">
    <property type="entry name" value="IRON-SULFUR CLUSTER SCAFFOLD PROTEIN NFU-RELATED"/>
    <property type="match status" value="1"/>
</dbReference>
<dbReference type="InterPro" id="IPR034904">
    <property type="entry name" value="FSCA_dom_sf"/>
</dbReference>
<organism evidence="4">
    <name type="scientific">freshwater metagenome</name>
    <dbReference type="NCBI Taxonomy" id="449393"/>
    <lineage>
        <taxon>unclassified sequences</taxon>
        <taxon>metagenomes</taxon>
        <taxon>ecological metagenomes</taxon>
    </lineage>
</organism>
<reference evidence="4" key="1">
    <citation type="submission" date="2020-05" db="EMBL/GenBank/DDBJ databases">
        <authorList>
            <person name="Chiriac C."/>
            <person name="Salcher M."/>
            <person name="Ghai R."/>
            <person name="Kavagutti S V."/>
        </authorList>
    </citation>
    <scope>NUCLEOTIDE SEQUENCE</scope>
</reference>
<feature type="region of interest" description="Disordered" evidence="2">
    <location>
        <begin position="1"/>
        <end position="33"/>
    </location>
</feature>
<comment type="similarity">
    <text evidence="1">Belongs to the NifU family.</text>
</comment>
<dbReference type="SUPFAM" id="SSF117916">
    <property type="entry name" value="Fe-S cluster assembly (FSCA) domain-like"/>
    <property type="match status" value="1"/>
</dbReference>
<dbReference type="AlphaFoldDB" id="A0A6J6ES82"/>
<accession>A0A6J6ES82</accession>
<evidence type="ECO:0000256" key="1">
    <source>
        <dbReference type="ARBA" id="ARBA00006420"/>
    </source>
</evidence>
<dbReference type="Gene3D" id="3.30.300.130">
    <property type="entry name" value="Fe-S cluster assembly (FSCA)"/>
    <property type="match status" value="1"/>
</dbReference>
<dbReference type="GO" id="GO:0051536">
    <property type="term" value="F:iron-sulfur cluster binding"/>
    <property type="evidence" value="ECO:0007669"/>
    <property type="project" value="InterPro"/>
</dbReference>
<dbReference type="GO" id="GO:0016226">
    <property type="term" value="P:iron-sulfur cluster assembly"/>
    <property type="evidence" value="ECO:0007669"/>
    <property type="project" value="InterPro"/>
</dbReference>
<evidence type="ECO:0000259" key="3">
    <source>
        <dbReference type="Pfam" id="PF01106"/>
    </source>
</evidence>
<evidence type="ECO:0000256" key="2">
    <source>
        <dbReference type="SAM" id="MobiDB-lite"/>
    </source>
</evidence>
<dbReference type="GO" id="GO:0005506">
    <property type="term" value="F:iron ion binding"/>
    <property type="evidence" value="ECO:0007669"/>
    <property type="project" value="InterPro"/>
</dbReference>